<evidence type="ECO:0000256" key="6">
    <source>
        <dbReference type="ARBA" id="ARBA00022989"/>
    </source>
</evidence>
<keyword evidence="7" id="KW-0520">NAD</keyword>
<evidence type="ECO:0000256" key="10">
    <source>
        <dbReference type="ARBA" id="ARBA00049551"/>
    </source>
</evidence>
<dbReference type="GO" id="GO:0008137">
    <property type="term" value="F:NADH dehydrogenase (ubiquinone) activity"/>
    <property type="evidence" value="ECO:0007669"/>
    <property type="project" value="UniProtKB-EC"/>
</dbReference>
<dbReference type="EMBL" id="MN913350">
    <property type="protein sequence ID" value="QJW33598.1"/>
    <property type="molecule type" value="Genomic_DNA"/>
</dbReference>
<dbReference type="AlphaFoldDB" id="A0A6M5U8T3"/>
<feature type="transmembrane region" description="Helical" evidence="11">
    <location>
        <begin position="30"/>
        <end position="53"/>
    </location>
</feature>
<dbReference type="GO" id="GO:0016020">
    <property type="term" value="C:membrane"/>
    <property type="evidence" value="ECO:0007669"/>
    <property type="project" value="UniProtKB-SubCell"/>
</dbReference>
<keyword evidence="5" id="KW-1278">Translocase</keyword>
<organism evidence="12">
    <name type="scientific">Arge aurora</name>
    <dbReference type="NCBI Taxonomy" id="2728854"/>
    <lineage>
        <taxon>Eukaryota</taxon>
        <taxon>Metazoa</taxon>
        <taxon>Ecdysozoa</taxon>
        <taxon>Arthropoda</taxon>
        <taxon>Hexapoda</taxon>
        <taxon>Insecta</taxon>
        <taxon>Pterygota</taxon>
        <taxon>Neoptera</taxon>
        <taxon>Endopterygota</taxon>
        <taxon>Hymenoptera</taxon>
        <taxon>Tenthredinoidea</taxon>
        <taxon>Argidae</taxon>
        <taxon>Arge</taxon>
    </lineage>
</organism>
<comment type="similarity">
    <text evidence="2">Belongs to the complex I subunit 4L family.</text>
</comment>
<gene>
    <name evidence="12" type="primary">ND4L</name>
</gene>
<dbReference type="InterPro" id="IPR039428">
    <property type="entry name" value="NUOK/Mnh_C1-like"/>
</dbReference>
<evidence type="ECO:0000256" key="9">
    <source>
        <dbReference type="ARBA" id="ARBA00031586"/>
    </source>
</evidence>
<protein>
    <recommendedName>
        <fullName evidence="3">NADH-ubiquinone oxidoreductase chain 4L</fullName>
    </recommendedName>
    <alternativeName>
        <fullName evidence="9">NADH dehydrogenase subunit 4L</fullName>
    </alternativeName>
</protein>
<keyword evidence="12" id="KW-0496">Mitochondrion</keyword>
<comment type="catalytic activity">
    <reaction evidence="10">
        <text>a ubiquinone + NADH + 5 H(+)(in) = a ubiquinol + NAD(+) + 4 H(+)(out)</text>
        <dbReference type="Rhea" id="RHEA:29091"/>
        <dbReference type="Rhea" id="RHEA-COMP:9565"/>
        <dbReference type="Rhea" id="RHEA-COMP:9566"/>
        <dbReference type="ChEBI" id="CHEBI:15378"/>
        <dbReference type="ChEBI" id="CHEBI:16389"/>
        <dbReference type="ChEBI" id="CHEBI:17976"/>
        <dbReference type="ChEBI" id="CHEBI:57540"/>
        <dbReference type="ChEBI" id="CHEBI:57945"/>
        <dbReference type="EC" id="7.1.1.2"/>
    </reaction>
</comment>
<evidence type="ECO:0000256" key="3">
    <source>
        <dbReference type="ARBA" id="ARBA00016612"/>
    </source>
</evidence>
<dbReference type="Pfam" id="PF00420">
    <property type="entry name" value="Oxidored_q2"/>
    <property type="match status" value="1"/>
</dbReference>
<evidence type="ECO:0000256" key="7">
    <source>
        <dbReference type="ARBA" id="ARBA00023027"/>
    </source>
</evidence>
<dbReference type="Gene3D" id="1.10.287.3510">
    <property type="match status" value="1"/>
</dbReference>
<name>A0A6M5U8T3_9HYME</name>
<reference evidence="12" key="1">
    <citation type="submission" date="2020-01" db="EMBL/GenBank/DDBJ databases">
        <title>Integrative taxonomic study on Arge aurora (Hymenoptera: Argidae).</title>
        <authorList>
            <person name="Niu G."/>
            <person name="Wei M."/>
            <person name="Wu D."/>
        </authorList>
    </citation>
    <scope>NUCLEOTIDE SEQUENCE</scope>
</reference>
<keyword evidence="4 11" id="KW-0812">Transmembrane</keyword>
<keyword evidence="6 11" id="KW-1133">Transmembrane helix</keyword>
<evidence type="ECO:0000256" key="1">
    <source>
        <dbReference type="ARBA" id="ARBA00004141"/>
    </source>
</evidence>
<sequence>MLEIFLVIIFLFTMLSFGFYNFCLHHNHFLVMLLSLEFVMVSLYFSLMLYMMWFSMELYFSLFFLVMVVCEGALGLSLLVILIRSHGNDFYKSFSMLW</sequence>
<evidence type="ECO:0000256" key="8">
    <source>
        <dbReference type="ARBA" id="ARBA00023136"/>
    </source>
</evidence>
<proteinExistence type="inferred from homology"/>
<evidence type="ECO:0000256" key="11">
    <source>
        <dbReference type="SAM" id="Phobius"/>
    </source>
</evidence>
<feature type="transmembrane region" description="Helical" evidence="11">
    <location>
        <begin position="59"/>
        <end position="83"/>
    </location>
</feature>
<evidence type="ECO:0000256" key="4">
    <source>
        <dbReference type="ARBA" id="ARBA00022692"/>
    </source>
</evidence>
<evidence type="ECO:0000256" key="2">
    <source>
        <dbReference type="ARBA" id="ARBA00010519"/>
    </source>
</evidence>
<accession>A0A6M5U8T3</accession>
<evidence type="ECO:0000256" key="5">
    <source>
        <dbReference type="ARBA" id="ARBA00022967"/>
    </source>
</evidence>
<evidence type="ECO:0000313" key="12">
    <source>
        <dbReference type="EMBL" id="QJW33598.1"/>
    </source>
</evidence>
<feature type="transmembrane region" description="Helical" evidence="11">
    <location>
        <begin position="6"/>
        <end position="23"/>
    </location>
</feature>
<keyword evidence="8 11" id="KW-0472">Membrane</keyword>
<geneLocation type="mitochondrion" evidence="12"/>
<comment type="subcellular location">
    <subcellularLocation>
        <location evidence="1">Membrane</location>
        <topology evidence="1">Multi-pass membrane protein</topology>
    </subcellularLocation>
</comment>